<sequence length="157" mass="18257">MVPADLIDIAMGFHTLEDAQTNLYGPRASQYIMAKQAVFNEPWFAKAWLFKVFPQIKNTLVHAKAILARTGERQKKGWMFIGSHNFTPAAWGRLHVQKPPYYNNYEFGVVLTDIDYVFHSMENVTNTLWNNQAVSLPFKPIWQPYGRNDIPYFNDQE</sequence>
<evidence type="ECO:0000256" key="1">
    <source>
        <dbReference type="ARBA" id="ARBA00004123"/>
    </source>
</evidence>
<dbReference type="AlphaFoldDB" id="A0A9W8I6Q4"/>
<dbReference type="GO" id="GO:0003690">
    <property type="term" value="F:double-stranded DNA binding"/>
    <property type="evidence" value="ECO:0007669"/>
    <property type="project" value="TreeGrafter"/>
</dbReference>
<protein>
    <submittedName>
        <fullName evidence="11">Uncharacterized protein</fullName>
    </submittedName>
</protein>
<evidence type="ECO:0000256" key="2">
    <source>
        <dbReference type="ARBA" id="ARBA00010205"/>
    </source>
</evidence>
<dbReference type="SUPFAM" id="SSF56024">
    <property type="entry name" value="Phospholipase D/nuclease"/>
    <property type="match status" value="1"/>
</dbReference>
<reference evidence="11" key="1">
    <citation type="submission" date="2022-07" db="EMBL/GenBank/DDBJ databases">
        <title>Phylogenomic reconstructions and comparative analyses of Kickxellomycotina fungi.</title>
        <authorList>
            <person name="Reynolds N.K."/>
            <person name="Stajich J.E."/>
            <person name="Barry K."/>
            <person name="Grigoriev I.V."/>
            <person name="Crous P."/>
            <person name="Smith M.E."/>
        </authorList>
    </citation>
    <scope>NUCLEOTIDE SEQUENCE</scope>
    <source>
        <strain evidence="11">NRRL 1566</strain>
    </source>
</reference>
<dbReference type="EMBL" id="JANBUW010000355">
    <property type="protein sequence ID" value="KAJ2847239.1"/>
    <property type="molecule type" value="Genomic_DNA"/>
</dbReference>
<keyword evidence="3" id="KW-0540">Nuclease</keyword>
<dbReference type="Proteomes" id="UP001139887">
    <property type="component" value="Unassembled WGS sequence"/>
</dbReference>
<feature type="active site" description="Proton donor/acceptor" evidence="9">
    <location>
        <position position="62"/>
    </location>
</feature>
<evidence type="ECO:0000256" key="6">
    <source>
        <dbReference type="ARBA" id="ARBA00022839"/>
    </source>
</evidence>
<dbReference type="GO" id="GO:0017005">
    <property type="term" value="F:3'-tyrosyl-DNA phosphodiesterase activity"/>
    <property type="evidence" value="ECO:0007669"/>
    <property type="project" value="TreeGrafter"/>
</dbReference>
<feature type="binding site" evidence="10">
    <location>
        <position position="64"/>
    </location>
    <ligand>
        <name>substrate</name>
    </ligand>
</feature>
<keyword evidence="5" id="KW-0378">Hydrolase</keyword>
<gene>
    <name evidence="11" type="ORF">IWW36_003955</name>
</gene>
<evidence type="ECO:0000313" key="11">
    <source>
        <dbReference type="EMBL" id="KAJ2847239.1"/>
    </source>
</evidence>
<evidence type="ECO:0000256" key="5">
    <source>
        <dbReference type="ARBA" id="ARBA00022801"/>
    </source>
</evidence>
<dbReference type="GO" id="GO:0003697">
    <property type="term" value="F:single-stranded DNA binding"/>
    <property type="evidence" value="ECO:0007669"/>
    <property type="project" value="TreeGrafter"/>
</dbReference>
<dbReference type="PANTHER" id="PTHR12415">
    <property type="entry name" value="TYROSYL-DNA PHOSPHODIESTERASE 1"/>
    <property type="match status" value="1"/>
</dbReference>
<comment type="similarity">
    <text evidence="2">Belongs to the tyrosyl-DNA phosphodiesterase family.</text>
</comment>
<comment type="subcellular location">
    <subcellularLocation>
        <location evidence="1">Nucleus</location>
    </subcellularLocation>
</comment>
<evidence type="ECO:0000256" key="10">
    <source>
        <dbReference type="PIRSR" id="PIRSR610347-2"/>
    </source>
</evidence>
<keyword evidence="8" id="KW-0539">Nucleus</keyword>
<dbReference type="Pfam" id="PF06087">
    <property type="entry name" value="Tyr-DNA_phospho"/>
    <property type="match status" value="1"/>
</dbReference>
<dbReference type="PANTHER" id="PTHR12415:SF0">
    <property type="entry name" value="TYROSYL-DNA PHOSPHODIESTERASE 1"/>
    <property type="match status" value="1"/>
</dbReference>
<keyword evidence="12" id="KW-1185">Reference proteome</keyword>
<dbReference type="GO" id="GO:0006281">
    <property type="term" value="P:DNA repair"/>
    <property type="evidence" value="ECO:0007669"/>
    <property type="project" value="UniProtKB-KW"/>
</dbReference>
<organism evidence="11 12">
    <name type="scientific">Coemansia brasiliensis</name>
    <dbReference type="NCBI Taxonomy" id="2650707"/>
    <lineage>
        <taxon>Eukaryota</taxon>
        <taxon>Fungi</taxon>
        <taxon>Fungi incertae sedis</taxon>
        <taxon>Zoopagomycota</taxon>
        <taxon>Kickxellomycotina</taxon>
        <taxon>Kickxellomycetes</taxon>
        <taxon>Kickxellales</taxon>
        <taxon>Kickxellaceae</taxon>
        <taxon>Coemansia</taxon>
    </lineage>
</organism>
<keyword evidence="6" id="KW-0269">Exonuclease</keyword>
<evidence type="ECO:0000313" key="12">
    <source>
        <dbReference type="Proteomes" id="UP001139887"/>
    </source>
</evidence>
<dbReference type="Gene3D" id="3.30.870.10">
    <property type="entry name" value="Endonuclease Chain A"/>
    <property type="match status" value="1"/>
</dbReference>
<evidence type="ECO:0000256" key="8">
    <source>
        <dbReference type="ARBA" id="ARBA00023242"/>
    </source>
</evidence>
<dbReference type="OrthoDB" id="47785at2759"/>
<name>A0A9W8I6Q4_9FUNG</name>
<evidence type="ECO:0000256" key="3">
    <source>
        <dbReference type="ARBA" id="ARBA00022722"/>
    </source>
</evidence>
<comment type="caution">
    <text evidence="11">The sequence shown here is derived from an EMBL/GenBank/DDBJ whole genome shotgun (WGS) entry which is preliminary data.</text>
</comment>
<accession>A0A9W8I6Q4</accession>
<dbReference type="InterPro" id="IPR010347">
    <property type="entry name" value="Tdp1"/>
</dbReference>
<evidence type="ECO:0000256" key="7">
    <source>
        <dbReference type="ARBA" id="ARBA00023204"/>
    </source>
</evidence>
<evidence type="ECO:0000256" key="4">
    <source>
        <dbReference type="ARBA" id="ARBA00022763"/>
    </source>
</evidence>
<keyword evidence="4" id="KW-0227">DNA damage</keyword>
<dbReference type="GO" id="GO:0004527">
    <property type="term" value="F:exonuclease activity"/>
    <property type="evidence" value="ECO:0007669"/>
    <property type="project" value="UniProtKB-KW"/>
</dbReference>
<proteinExistence type="inferred from homology"/>
<keyword evidence="7" id="KW-0234">DNA repair</keyword>
<dbReference type="GO" id="GO:0005634">
    <property type="term" value="C:nucleus"/>
    <property type="evidence" value="ECO:0007669"/>
    <property type="project" value="UniProtKB-SubCell"/>
</dbReference>
<evidence type="ECO:0000256" key="9">
    <source>
        <dbReference type="PIRSR" id="PIRSR610347-1"/>
    </source>
</evidence>